<dbReference type="SUPFAM" id="SSF54695">
    <property type="entry name" value="POZ domain"/>
    <property type="match status" value="1"/>
</dbReference>
<dbReference type="PROSITE" id="PS50097">
    <property type="entry name" value="BTB"/>
    <property type="match status" value="1"/>
</dbReference>
<dbReference type="Gene3D" id="1.25.40.420">
    <property type="match status" value="1"/>
</dbReference>
<sequence>MDQCITSALSDSYMEWYIKKELLENINTINSPIFLCSRKKPWRFDLSWAFNVRSNQISLRIILRRLDEDDEDDEVVVVSSEKSYLCYINHKKFVTYRKSLSSNEIWMYDIQKTNWNEYLRNEMLEIRFWLTTKLKDDGYCTLLSDLPSSTLYNNSDFSDVQLLVGDQSFHAHKAILANCSQVFATMFKIDMKESKNNVVEIDDLNAETIEGMLQFVYTRKVKKLNENIVLNLLMASDKYQIEDLKTLCENYLYQSINCDNCIKIINLADLYKIDSLKFLAKITIARNIKTISTSKDFIELGKTNYDLLLEIVRYSFDYNC</sequence>
<dbReference type="CDD" id="cd14733">
    <property type="entry name" value="BACK"/>
    <property type="match status" value="1"/>
</dbReference>
<dbReference type="Gene3D" id="3.30.710.10">
    <property type="entry name" value="Potassium Channel Kv1.1, Chain A"/>
    <property type="match status" value="1"/>
</dbReference>
<comment type="caution">
    <text evidence="2">The sequence shown here is derived from an EMBL/GenBank/DDBJ whole genome shotgun (WGS) entry which is preliminary data.</text>
</comment>
<dbReference type="InterPro" id="IPR000210">
    <property type="entry name" value="BTB/POZ_dom"/>
</dbReference>
<dbReference type="InterPro" id="IPR011705">
    <property type="entry name" value="BACK"/>
</dbReference>
<organism evidence="2 3">
    <name type="scientific">Trichogramma kaykai</name>
    <dbReference type="NCBI Taxonomy" id="54128"/>
    <lineage>
        <taxon>Eukaryota</taxon>
        <taxon>Metazoa</taxon>
        <taxon>Ecdysozoa</taxon>
        <taxon>Arthropoda</taxon>
        <taxon>Hexapoda</taxon>
        <taxon>Insecta</taxon>
        <taxon>Pterygota</taxon>
        <taxon>Neoptera</taxon>
        <taxon>Endopterygota</taxon>
        <taxon>Hymenoptera</taxon>
        <taxon>Apocrita</taxon>
        <taxon>Proctotrupomorpha</taxon>
        <taxon>Chalcidoidea</taxon>
        <taxon>Trichogrammatidae</taxon>
        <taxon>Trichogramma</taxon>
    </lineage>
</organism>
<dbReference type="PANTHER" id="PTHR24413">
    <property type="entry name" value="SPECKLE-TYPE POZ PROTEIN"/>
    <property type="match status" value="1"/>
</dbReference>
<dbReference type="AlphaFoldDB" id="A0ABD2VRG7"/>
<dbReference type="Pfam" id="PF00651">
    <property type="entry name" value="BTB"/>
    <property type="match status" value="1"/>
</dbReference>
<dbReference type="InterPro" id="IPR011333">
    <property type="entry name" value="SKP1/BTB/POZ_sf"/>
</dbReference>
<dbReference type="SMART" id="SM00225">
    <property type="entry name" value="BTB"/>
    <property type="match status" value="1"/>
</dbReference>
<feature type="domain" description="BTB" evidence="1">
    <location>
        <begin position="158"/>
        <end position="225"/>
    </location>
</feature>
<evidence type="ECO:0000313" key="3">
    <source>
        <dbReference type="Proteomes" id="UP001627154"/>
    </source>
</evidence>
<name>A0ABD2VRG7_9HYME</name>
<dbReference type="EMBL" id="JBJJXI010000199">
    <property type="protein sequence ID" value="KAL3383349.1"/>
    <property type="molecule type" value="Genomic_DNA"/>
</dbReference>
<proteinExistence type="predicted"/>
<reference evidence="2 3" key="1">
    <citation type="journal article" date="2024" name="bioRxiv">
        <title>A reference genome for Trichogramma kaykai: A tiny desert-dwelling parasitoid wasp with competing sex-ratio distorters.</title>
        <authorList>
            <person name="Culotta J."/>
            <person name="Lindsey A.R."/>
        </authorList>
    </citation>
    <scope>NUCLEOTIDE SEQUENCE [LARGE SCALE GENOMIC DNA]</scope>
    <source>
        <strain evidence="2 3">KSX58</strain>
    </source>
</reference>
<dbReference type="FunFam" id="3.30.710.10:FF:000159">
    <property type="entry name" value="Speckle-type POZ protein B"/>
    <property type="match status" value="1"/>
</dbReference>
<protein>
    <recommendedName>
        <fullName evidence="1">BTB domain-containing protein</fullName>
    </recommendedName>
</protein>
<evidence type="ECO:0000313" key="2">
    <source>
        <dbReference type="EMBL" id="KAL3383349.1"/>
    </source>
</evidence>
<gene>
    <name evidence="2" type="ORF">TKK_020717</name>
</gene>
<keyword evidence="3" id="KW-1185">Reference proteome</keyword>
<accession>A0ABD2VRG7</accession>
<evidence type="ECO:0000259" key="1">
    <source>
        <dbReference type="PROSITE" id="PS50097"/>
    </source>
</evidence>
<dbReference type="Proteomes" id="UP001627154">
    <property type="component" value="Unassembled WGS sequence"/>
</dbReference>
<dbReference type="Pfam" id="PF07707">
    <property type="entry name" value="BACK"/>
    <property type="match status" value="1"/>
</dbReference>